<dbReference type="Proteomes" id="UP001162972">
    <property type="component" value="Chromosome 19"/>
</dbReference>
<dbReference type="Gene3D" id="1.20.1740.10">
    <property type="entry name" value="Amino acid/polyamine transporter I"/>
    <property type="match status" value="1"/>
</dbReference>
<evidence type="ECO:0000256" key="2">
    <source>
        <dbReference type="SAM" id="Phobius"/>
    </source>
</evidence>
<dbReference type="PANTHER" id="PTHR43243:SF15">
    <property type="entry name" value="CATIONIC AMINO ACID TRANSPORTER 4, VACUOLAR"/>
    <property type="match status" value="1"/>
</dbReference>
<protein>
    <recommendedName>
        <fullName evidence="3">Cationic amino acid transporter C-terminal domain-containing protein</fullName>
    </recommendedName>
</protein>
<organism evidence="4 5">
    <name type="scientific">Salix udensis</name>
    <dbReference type="NCBI Taxonomy" id="889485"/>
    <lineage>
        <taxon>Eukaryota</taxon>
        <taxon>Viridiplantae</taxon>
        <taxon>Streptophyta</taxon>
        <taxon>Embryophyta</taxon>
        <taxon>Tracheophyta</taxon>
        <taxon>Spermatophyta</taxon>
        <taxon>Magnoliopsida</taxon>
        <taxon>eudicotyledons</taxon>
        <taxon>Gunneridae</taxon>
        <taxon>Pentapetalae</taxon>
        <taxon>rosids</taxon>
        <taxon>fabids</taxon>
        <taxon>Malpighiales</taxon>
        <taxon>Salicaceae</taxon>
        <taxon>Saliceae</taxon>
        <taxon>Salix</taxon>
    </lineage>
</organism>
<name>A0AAD6KFJ5_9ROSI</name>
<proteinExistence type="inferred from homology"/>
<comment type="similarity">
    <text evidence="1">Belongs to the amino acid-polyamine-organocation (APC) superfamily. Cationic amino acid transporter (CAT) (TC 2.A.3.3) family.</text>
</comment>
<feature type="transmembrane region" description="Helical" evidence="2">
    <location>
        <begin position="86"/>
        <end position="104"/>
    </location>
</feature>
<evidence type="ECO:0000313" key="4">
    <source>
        <dbReference type="EMBL" id="KAJ6422574.1"/>
    </source>
</evidence>
<feature type="transmembrane region" description="Helical" evidence="2">
    <location>
        <begin position="20"/>
        <end position="45"/>
    </location>
</feature>
<dbReference type="Pfam" id="PF13906">
    <property type="entry name" value="AA_permease_C"/>
    <property type="match status" value="1"/>
</dbReference>
<dbReference type="EMBL" id="JAPFFJ010000007">
    <property type="protein sequence ID" value="KAJ6422574.1"/>
    <property type="molecule type" value="Genomic_DNA"/>
</dbReference>
<evidence type="ECO:0000313" key="5">
    <source>
        <dbReference type="Proteomes" id="UP001162972"/>
    </source>
</evidence>
<keyword evidence="5" id="KW-1185">Reference proteome</keyword>
<dbReference type="GO" id="GO:0015171">
    <property type="term" value="F:amino acid transmembrane transporter activity"/>
    <property type="evidence" value="ECO:0007669"/>
    <property type="project" value="TreeGrafter"/>
</dbReference>
<dbReference type="InterPro" id="IPR029485">
    <property type="entry name" value="CAT_C"/>
</dbReference>
<feature type="transmembrane region" description="Helical" evidence="2">
    <location>
        <begin position="57"/>
        <end position="80"/>
    </location>
</feature>
<keyword evidence="2" id="KW-0812">Transmembrane</keyword>
<dbReference type="AlphaFoldDB" id="A0AAD6KFJ5"/>
<reference evidence="4 5" key="1">
    <citation type="journal article" date="2023" name="Int. J. Mol. Sci.">
        <title>De Novo Assembly and Annotation of 11 Diverse Shrub Willow (Salix) Genomes Reveals Novel Gene Organization in Sex-Linked Regions.</title>
        <authorList>
            <person name="Hyden B."/>
            <person name="Feng K."/>
            <person name="Yates T.B."/>
            <person name="Jawdy S."/>
            <person name="Cereghino C."/>
            <person name="Smart L.B."/>
            <person name="Muchero W."/>
        </authorList>
    </citation>
    <scope>NUCLEOTIDE SEQUENCE [LARGE SCALE GENOMIC DNA]</scope>
    <source>
        <tissue evidence="4">Shoot tip</tissue>
    </source>
</reference>
<evidence type="ECO:0000259" key="3">
    <source>
        <dbReference type="Pfam" id="PF13906"/>
    </source>
</evidence>
<dbReference type="PANTHER" id="PTHR43243">
    <property type="entry name" value="INNER MEMBRANE TRANSPORTER YGJI-RELATED"/>
    <property type="match status" value="1"/>
</dbReference>
<keyword evidence="2" id="KW-1133">Transmembrane helix</keyword>
<keyword evidence="2" id="KW-0472">Membrane</keyword>
<comment type="caution">
    <text evidence="4">The sequence shown here is derived from an EMBL/GenBank/DDBJ whole genome shotgun (WGS) entry which is preliminary data.</text>
</comment>
<gene>
    <name evidence="4" type="ORF">OIU84_027525</name>
</gene>
<accession>A0AAD6KFJ5</accession>
<sequence length="133" mass="14858">MIVIPLFFIARHLLLKIFPAFFASHCVQWVELFFCAALIVLACLAQDNARHSFGHSGGFVCPFVPFLPVACILVNTYLLVNLGAGTWFRVSIWLLIGALVYLFYGRTHSSLKNAVYVPTACADEIYRNSSDLL</sequence>
<evidence type="ECO:0000256" key="1">
    <source>
        <dbReference type="ARBA" id="ARBA00008572"/>
    </source>
</evidence>
<feature type="domain" description="Cationic amino acid transporter C-terminal" evidence="3">
    <location>
        <begin position="59"/>
        <end position="109"/>
    </location>
</feature>